<feature type="compositionally biased region" description="Low complexity" evidence="1">
    <location>
        <begin position="111"/>
        <end position="122"/>
    </location>
</feature>
<keyword evidence="2" id="KW-0812">Transmembrane</keyword>
<feature type="transmembrane region" description="Helical" evidence="2">
    <location>
        <begin position="654"/>
        <end position="677"/>
    </location>
</feature>
<dbReference type="EMBL" id="JATAAI010000016">
    <property type="protein sequence ID" value="KAK1740131.1"/>
    <property type="molecule type" value="Genomic_DNA"/>
</dbReference>
<name>A0AAD8Y7F3_9STRA</name>
<feature type="transmembrane region" description="Helical" evidence="2">
    <location>
        <begin position="592"/>
        <end position="608"/>
    </location>
</feature>
<feature type="transmembrane region" description="Helical" evidence="2">
    <location>
        <begin position="328"/>
        <end position="347"/>
    </location>
</feature>
<dbReference type="Proteomes" id="UP001224775">
    <property type="component" value="Unassembled WGS sequence"/>
</dbReference>
<feature type="transmembrane region" description="Helical" evidence="2">
    <location>
        <begin position="359"/>
        <end position="378"/>
    </location>
</feature>
<feature type="transmembrane region" description="Helical" evidence="2">
    <location>
        <begin position="683"/>
        <end position="702"/>
    </location>
</feature>
<dbReference type="InterPro" id="IPR002921">
    <property type="entry name" value="Fungal_lipase-type"/>
</dbReference>
<sequence>MDEEDTTLPEPLKPHIGKLLIEKKMDNPFMKEMEMIQQQLAGMGTAKDDVLPNSGGEDEDTSTTPQAPTDGAMMEQIEDGDYDDNNDISRPHLSNHNNHRVSVLEDHNTLSTSSKSKSSTVSFRLEEDHVHDDNNNTSTDVEEDDPFILPEHKKNGRRGLADNRPRRRRRKNHRVSVLDHYTLSTSSSTVRFRSAHVHVYDFKGSQLIMEERLPIQGERSSLSLMHLGVGNGEQSNISTKVTVKQVVNSSPGLHFLRGLYSVIAFFNGAFMFIIAVALLLFLISDLANQARIIVYGTGGNNRDIVFPFVGTILSIPVFLHGLTQLMTLVTSFVADVFSGSPLLLSLFGGGLVLTNWIKFIFYVGIPTLTFVGLLFSGSQDFHSITLVTTFWSASCLFACFSVSVIFLQVSSCLYLVEELYEREGMTTMERLKLTILNAEESCLSGKVHRNYIYDSNIYDLKRLDSTSMTARSTRRLQEGGNDKAMYLYSTHGQWYIKFTQLLPRGLFTTLELPMRCWTQEEIDFSTPIYTNRSWSLESVFCRIKNESHISVVSGQSAVTPKQSFSSLVCYFFGVIFNILLVTGLMVFAQFRSTTIAAVACVLIVYWFWQGRKEYMMLKRINKIHQRLQSEGEDNEDYDSALFQKWETFSITKPALAFAWISFIVKIIIFAVIPFSYFCYSRNVFGAMTYLVLSLLYIVRHYFDIGPIVEALGSYGTLGMDPGTSLAHSGLLGASTRREFQKKSRLYHITRMNNNASRKIWTKLLNFFAILFGVVAMAAISSGPGQEEGATPYTTFPSSNNTFFYDVPQEQEEFSPLCHADFFNRYHSNTTTTSSLTSPVKYLADYVFLTYITYIRIDSVQPFLDTWFGEGEAFLDEDVITIFREAHPDLPSAASFQLVHFSDNSAVVCIRGSKSYFDFLVDARLWYAASLFQLVQSAMPFGFSFDALVDFCVSRLSDIEASSMKQVSYYVETTAFVDYLLKSGIYTSVTITGHSLGGGLALITGAQTKLRPS</sequence>
<dbReference type="GO" id="GO:0006629">
    <property type="term" value="P:lipid metabolic process"/>
    <property type="evidence" value="ECO:0007669"/>
    <property type="project" value="InterPro"/>
</dbReference>
<proteinExistence type="predicted"/>
<feature type="transmembrane region" description="Helical" evidence="2">
    <location>
        <begin position="390"/>
        <end position="416"/>
    </location>
</feature>
<feature type="transmembrane region" description="Helical" evidence="2">
    <location>
        <begin position="759"/>
        <end position="779"/>
    </location>
</feature>
<feature type="compositionally biased region" description="Basic residues" evidence="1">
    <location>
        <begin position="165"/>
        <end position="174"/>
    </location>
</feature>
<organism evidence="4 5">
    <name type="scientific">Skeletonema marinoi</name>
    <dbReference type="NCBI Taxonomy" id="267567"/>
    <lineage>
        <taxon>Eukaryota</taxon>
        <taxon>Sar</taxon>
        <taxon>Stramenopiles</taxon>
        <taxon>Ochrophyta</taxon>
        <taxon>Bacillariophyta</taxon>
        <taxon>Coscinodiscophyceae</taxon>
        <taxon>Thalassiosirophycidae</taxon>
        <taxon>Thalassiosirales</taxon>
        <taxon>Skeletonemataceae</taxon>
        <taxon>Skeletonema</taxon>
        <taxon>Skeletonema marinoi-dohrnii complex</taxon>
    </lineage>
</organism>
<dbReference type="AlphaFoldDB" id="A0AAD8Y7F3"/>
<protein>
    <recommendedName>
        <fullName evidence="3">Fungal lipase-type domain-containing protein</fullName>
    </recommendedName>
</protein>
<evidence type="ECO:0000259" key="3">
    <source>
        <dbReference type="Pfam" id="PF01764"/>
    </source>
</evidence>
<dbReference type="CDD" id="cd00741">
    <property type="entry name" value="Lipase"/>
    <property type="match status" value="1"/>
</dbReference>
<keyword evidence="2" id="KW-0472">Membrane</keyword>
<keyword evidence="5" id="KW-1185">Reference proteome</keyword>
<feature type="region of interest" description="Disordered" evidence="1">
    <location>
        <begin position="42"/>
        <end position="174"/>
    </location>
</feature>
<gene>
    <name evidence="4" type="ORF">QTG54_009081</name>
</gene>
<feature type="transmembrane region" description="Helical" evidence="2">
    <location>
        <begin position="567"/>
        <end position="586"/>
    </location>
</feature>
<dbReference type="InterPro" id="IPR029058">
    <property type="entry name" value="AB_hydrolase_fold"/>
</dbReference>
<evidence type="ECO:0000256" key="1">
    <source>
        <dbReference type="SAM" id="MobiDB-lite"/>
    </source>
</evidence>
<dbReference type="SUPFAM" id="SSF53474">
    <property type="entry name" value="alpha/beta-Hydrolases"/>
    <property type="match status" value="1"/>
</dbReference>
<evidence type="ECO:0000313" key="4">
    <source>
        <dbReference type="EMBL" id="KAK1740131.1"/>
    </source>
</evidence>
<dbReference type="Gene3D" id="3.40.50.1820">
    <property type="entry name" value="alpha/beta hydrolase"/>
    <property type="match status" value="1"/>
</dbReference>
<keyword evidence="2" id="KW-1133">Transmembrane helix</keyword>
<feature type="transmembrane region" description="Helical" evidence="2">
    <location>
        <begin position="258"/>
        <end position="283"/>
    </location>
</feature>
<feature type="compositionally biased region" description="Basic and acidic residues" evidence="1">
    <location>
        <begin position="124"/>
        <end position="134"/>
    </location>
</feature>
<reference evidence="4" key="1">
    <citation type="submission" date="2023-06" db="EMBL/GenBank/DDBJ databases">
        <title>Survivors Of The Sea: Transcriptome response of Skeletonema marinoi to long-term dormancy.</title>
        <authorList>
            <person name="Pinder M.I.M."/>
            <person name="Kourtchenko O."/>
            <person name="Robertson E.K."/>
            <person name="Larsson T."/>
            <person name="Maumus F."/>
            <person name="Osuna-Cruz C.M."/>
            <person name="Vancaester E."/>
            <person name="Stenow R."/>
            <person name="Vandepoele K."/>
            <person name="Ploug H."/>
            <person name="Bruchert V."/>
            <person name="Godhe A."/>
            <person name="Topel M."/>
        </authorList>
    </citation>
    <scope>NUCLEOTIDE SEQUENCE</scope>
    <source>
        <strain evidence="4">R05AC</strain>
    </source>
</reference>
<evidence type="ECO:0000313" key="5">
    <source>
        <dbReference type="Proteomes" id="UP001224775"/>
    </source>
</evidence>
<dbReference type="Pfam" id="PF01764">
    <property type="entry name" value="Lipase_3"/>
    <property type="match status" value="1"/>
</dbReference>
<feature type="domain" description="Fungal lipase-type" evidence="3">
    <location>
        <begin position="906"/>
        <end position="1005"/>
    </location>
</feature>
<accession>A0AAD8Y7F3</accession>
<comment type="caution">
    <text evidence="4">The sequence shown here is derived from an EMBL/GenBank/DDBJ whole genome shotgun (WGS) entry which is preliminary data.</text>
</comment>
<feature type="compositionally biased region" description="Acidic residues" evidence="1">
    <location>
        <begin position="76"/>
        <end position="86"/>
    </location>
</feature>
<feature type="transmembrane region" description="Helical" evidence="2">
    <location>
        <begin position="304"/>
        <end position="322"/>
    </location>
</feature>
<evidence type="ECO:0000256" key="2">
    <source>
        <dbReference type="SAM" id="Phobius"/>
    </source>
</evidence>